<feature type="chain" id="PRO_5035923627" description="Pel9A-like right handed beta-helix region domain-containing protein" evidence="9">
    <location>
        <begin position="20"/>
        <end position="393"/>
    </location>
</feature>
<dbReference type="GO" id="GO:0016837">
    <property type="term" value="F:carbon-oxygen lyase activity, acting on polysaccharides"/>
    <property type="evidence" value="ECO:0007669"/>
    <property type="project" value="TreeGrafter"/>
</dbReference>
<reference evidence="11 12" key="1">
    <citation type="submission" date="2020-01" db="EMBL/GenBank/DDBJ databases">
        <authorList>
            <person name="Gupta K D."/>
        </authorList>
    </citation>
    <scope>NUCLEOTIDE SEQUENCE [LARGE SCALE GENOMIC DNA]</scope>
</reference>
<organism evidence="11 12">
    <name type="scientific">Cyclocybe aegerita</name>
    <name type="common">Black poplar mushroom</name>
    <name type="synonym">Agrocybe aegerita</name>
    <dbReference type="NCBI Taxonomy" id="1973307"/>
    <lineage>
        <taxon>Eukaryota</taxon>
        <taxon>Fungi</taxon>
        <taxon>Dikarya</taxon>
        <taxon>Basidiomycota</taxon>
        <taxon>Agaricomycotina</taxon>
        <taxon>Agaricomycetes</taxon>
        <taxon>Agaricomycetidae</taxon>
        <taxon>Agaricales</taxon>
        <taxon>Agaricineae</taxon>
        <taxon>Bolbitiaceae</taxon>
        <taxon>Cyclocybe</taxon>
    </lineage>
</organism>
<evidence type="ECO:0000313" key="11">
    <source>
        <dbReference type="EMBL" id="CAA7270088.1"/>
    </source>
</evidence>
<protein>
    <recommendedName>
        <fullName evidence="10">Pel9A-like right handed beta-helix region domain-containing protein</fullName>
    </recommendedName>
</protein>
<dbReference type="GO" id="GO:0046872">
    <property type="term" value="F:metal ion binding"/>
    <property type="evidence" value="ECO:0007669"/>
    <property type="project" value="UniProtKB-KW"/>
</dbReference>
<dbReference type="GO" id="GO:0005576">
    <property type="term" value="C:extracellular region"/>
    <property type="evidence" value="ECO:0007669"/>
    <property type="project" value="UniProtKB-SubCell"/>
</dbReference>
<dbReference type="InterPro" id="IPR006626">
    <property type="entry name" value="PbH1"/>
</dbReference>
<dbReference type="InterPro" id="IPR052052">
    <property type="entry name" value="Polysaccharide_Lyase_9"/>
</dbReference>
<evidence type="ECO:0000256" key="2">
    <source>
        <dbReference type="ARBA" id="ARBA00004613"/>
    </source>
</evidence>
<evidence type="ECO:0000256" key="7">
    <source>
        <dbReference type="ARBA" id="ARBA00023239"/>
    </source>
</evidence>
<feature type="domain" description="Pel9A-like right handed beta-helix region" evidence="10">
    <location>
        <begin position="144"/>
        <end position="319"/>
    </location>
</feature>
<dbReference type="AlphaFoldDB" id="A0A8S0WBR7"/>
<dbReference type="Proteomes" id="UP000467700">
    <property type="component" value="Unassembled WGS sequence"/>
</dbReference>
<accession>A0A8S0WBR7</accession>
<evidence type="ECO:0000256" key="9">
    <source>
        <dbReference type="SAM" id="SignalP"/>
    </source>
</evidence>
<comment type="caution">
    <text evidence="11">The sequence shown here is derived from an EMBL/GenBank/DDBJ whole genome shotgun (WGS) entry which is preliminary data.</text>
</comment>
<dbReference type="Gene3D" id="2.160.20.10">
    <property type="entry name" value="Single-stranded right-handed beta-helix, Pectin lyase-like"/>
    <property type="match status" value="1"/>
</dbReference>
<keyword evidence="4" id="KW-0479">Metal-binding</keyword>
<dbReference type="OrthoDB" id="2899183at2759"/>
<dbReference type="InterPro" id="IPR011050">
    <property type="entry name" value="Pectin_lyase_fold/virulence"/>
</dbReference>
<name>A0A8S0WBR7_CYCAE</name>
<keyword evidence="5 9" id="KW-0732">Signal</keyword>
<keyword evidence="7" id="KW-0456">Lyase</keyword>
<gene>
    <name evidence="11" type="ORF">AAE3_LOCUS12324</name>
</gene>
<dbReference type="InterPro" id="IPR012334">
    <property type="entry name" value="Pectin_lyas_fold"/>
</dbReference>
<feature type="signal peptide" evidence="9">
    <location>
        <begin position="1"/>
        <end position="19"/>
    </location>
</feature>
<evidence type="ECO:0000256" key="8">
    <source>
        <dbReference type="ARBA" id="ARBA00038263"/>
    </source>
</evidence>
<evidence type="ECO:0000256" key="5">
    <source>
        <dbReference type="ARBA" id="ARBA00022729"/>
    </source>
</evidence>
<evidence type="ECO:0000256" key="1">
    <source>
        <dbReference type="ARBA" id="ARBA00001913"/>
    </source>
</evidence>
<evidence type="ECO:0000256" key="3">
    <source>
        <dbReference type="ARBA" id="ARBA00022525"/>
    </source>
</evidence>
<dbReference type="PANTHER" id="PTHR40088:SF1">
    <property type="entry name" value="PECTATE LYASE PEL9"/>
    <property type="match status" value="1"/>
</dbReference>
<evidence type="ECO:0000256" key="4">
    <source>
        <dbReference type="ARBA" id="ARBA00022723"/>
    </source>
</evidence>
<dbReference type="InterPro" id="IPR053868">
    <property type="entry name" value="Pel9A-like_beta_helix"/>
</dbReference>
<dbReference type="PANTHER" id="PTHR40088">
    <property type="entry name" value="PECTATE LYASE (EUROFUNG)"/>
    <property type="match status" value="1"/>
</dbReference>
<keyword evidence="6" id="KW-0106">Calcium</keyword>
<comment type="cofactor">
    <cofactor evidence="1">
        <name>Ca(2+)</name>
        <dbReference type="ChEBI" id="CHEBI:29108"/>
    </cofactor>
</comment>
<keyword evidence="3" id="KW-0964">Secreted</keyword>
<evidence type="ECO:0000313" key="12">
    <source>
        <dbReference type="Proteomes" id="UP000467700"/>
    </source>
</evidence>
<keyword evidence="12" id="KW-1185">Reference proteome</keyword>
<proteinExistence type="inferred from homology"/>
<dbReference type="Pfam" id="PF22842">
    <property type="entry name" value="Pel9A-like_beta_helix"/>
    <property type="match status" value="1"/>
</dbReference>
<comment type="similarity">
    <text evidence="8">Belongs to the polysaccharide lyase 9 family.</text>
</comment>
<dbReference type="SUPFAM" id="SSF51126">
    <property type="entry name" value="Pectin lyase-like"/>
    <property type="match status" value="1"/>
</dbReference>
<sequence length="393" mass="41618">MSPYLRVFVVSVLLTAALGATLYVSPSDSSSGTGAIDKPFHSIQAAVDAATSPSTIYLRGGTYSPTTNIQITKSGKAGHPFVISAYQSEKVVIDGEALPGTPSALNAELPNTQRGIFHIENADFWEFYNLELKNGPYGVYHRDSSNNYYRNIITRDNYETGFQIQGASSNNTVLYLDSYGNRDPRKNGESADGFAVKEGSGVGNVLNGARLWNNVDDGLDLWEFKSAVTITNTIAWGNGFNRWGFSDFAGDGNGFKLGGGDAADKGPADHVVANCIAFLNAATGFTDNSQTGNFRLSRNTAWNNGKDGFKMATAVSTLSGNIAALNKASQASLKGSQSSSGNSWDGSTTWSNSSFKSVDTNLVTGSRSSNGKIVSSNFLLPTSGASIGATTTW</sequence>
<dbReference type="SMART" id="SM00710">
    <property type="entry name" value="PbH1"/>
    <property type="match status" value="4"/>
</dbReference>
<evidence type="ECO:0000259" key="10">
    <source>
        <dbReference type="Pfam" id="PF22842"/>
    </source>
</evidence>
<dbReference type="EMBL" id="CACVBS010000085">
    <property type="protein sequence ID" value="CAA7270088.1"/>
    <property type="molecule type" value="Genomic_DNA"/>
</dbReference>
<comment type="subcellular location">
    <subcellularLocation>
        <location evidence="2">Secreted</location>
    </subcellularLocation>
</comment>
<evidence type="ECO:0000256" key="6">
    <source>
        <dbReference type="ARBA" id="ARBA00022837"/>
    </source>
</evidence>